<keyword evidence="1" id="KW-1133">Transmembrane helix</keyword>
<reference evidence="2 3" key="1">
    <citation type="submission" date="2019-07" db="EMBL/GenBank/DDBJ databases">
        <authorList>
            <person name="Kim J."/>
        </authorList>
    </citation>
    <scope>NUCLEOTIDE SEQUENCE [LARGE SCALE GENOMIC DNA]</scope>
    <source>
        <strain evidence="2 3">N4</strain>
    </source>
</reference>
<keyword evidence="1" id="KW-0472">Membrane</keyword>
<feature type="transmembrane region" description="Helical" evidence="1">
    <location>
        <begin position="28"/>
        <end position="44"/>
    </location>
</feature>
<dbReference type="RefSeq" id="WP_144990717.1">
    <property type="nucleotide sequence ID" value="NZ_VNJK01000001.1"/>
</dbReference>
<dbReference type="Pfam" id="PF04307">
    <property type="entry name" value="YdjM"/>
    <property type="match status" value="1"/>
</dbReference>
<dbReference type="PANTHER" id="PTHR35531">
    <property type="entry name" value="INNER MEMBRANE PROTEIN YBCI-RELATED"/>
    <property type="match status" value="1"/>
</dbReference>
<dbReference type="OrthoDB" id="2706144at2"/>
<gene>
    <name evidence="2" type="ORF">FPZ44_12735</name>
</gene>
<keyword evidence="2" id="KW-0378">Hydrolase</keyword>
<proteinExistence type="predicted"/>
<dbReference type="InterPro" id="IPR007404">
    <property type="entry name" value="YdjM-like"/>
</dbReference>
<evidence type="ECO:0000256" key="1">
    <source>
        <dbReference type="SAM" id="Phobius"/>
    </source>
</evidence>
<comment type="caution">
    <text evidence="2">The sequence shown here is derived from an EMBL/GenBank/DDBJ whole genome shotgun (WGS) entry which is preliminary data.</text>
</comment>
<feature type="transmembrane region" description="Helical" evidence="1">
    <location>
        <begin position="88"/>
        <end position="104"/>
    </location>
</feature>
<evidence type="ECO:0000313" key="2">
    <source>
        <dbReference type="EMBL" id="TVX93841.1"/>
    </source>
</evidence>
<sequence>MKGTTHLAIGVTIGMGAAAYFPFSFKSAGLYVAISAFSALSADLDGPSLLSRRIGQLSRWIRESIVWLGAVLVAGLGYQYVINDHVNMEWAMCAFIIFLLGFVTKEGIIRNAIVSLIGAVLMFIGWQSHMYWLIGFGLFVAWAPWLSHRGLTHTIWAVIFWGMIGYGLEQQLQVEGIMVVAVLGYVSHLVADTLTPRGVKWFYPLYKKSIRL</sequence>
<name>A0A559J1W5_9BACL</name>
<dbReference type="Proteomes" id="UP000318102">
    <property type="component" value="Unassembled WGS sequence"/>
</dbReference>
<accession>A0A559J1W5</accession>
<keyword evidence="3" id="KW-1185">Reference proteome</keyword>
<dbReference type="PANTHER" id="PTHR35531:SF1">
    <property type="entry name" value="INNER MEMBRANE PROTEIN YBCI-RELATED"/>
    <property type="match status" value="1"/>
</dbReference>
<protein>
    <submittedName>
        <fullName evidence="2">Metal-dependent hydrolase</fullName>
    </submittedName>
</protein>
<evidence type="ECO:0000313" key="3">
    <source>
        <dbReference type="Proteomes" id="UP000318102"/>
    </source>
</evidence>
<keyword evidence="1" id="KW-0812">Transmembrane</keyword>
<feature type="transmembrane region" description="Helical" evidence="1">
    <location>
        <begin position="116"/>
        <end position="145"/>
    </location>
</feature>
<feature type="transmembrane region" description="Helical" evidence="1">
    <location>
        <begin position="65"/>
        <end position="82"/>
    </location>
</feature>
<dbReference type="GO" id="GO:0016787">
    <property type="term" value="F:hydrolase activity"/>
    <property type="evidence" value="ECO:0007669"/>
    <property type="project" value="UniProtKB-KW"/>
</dbReference>
<feature type="transmembrane region" description="Helical" evidence="1">
    <location>
        <begin position="151"/>
        <end position="168"/>
    </location>
</feature>
<organism evidence="2 3">
    <name type="scientific">Paenibacillus agilis</name>
    <dbReference type="NCBI Taxonomy" id="3020863"/>
    <lineage>
        <taxon>Bacteria</taxon>
        <taxon>Bacillati</taxon>
        <taxon>Bacillota</taxon>
        <taxon>Bacilli</taxon>
        <taxon>Bacillales</taxon>
        <taxon>Paenibacillaceae</taxon>
        <taxon>Paenibacillus</taxon>
    </lineage>
</organism>
<dbReference type="EMBL" id="VNJK01000001">
    <property type="protein sequence ID" value="TVX93841.1"/>
    <property type="molecule type" value="Genomic_DNA"/>
</dbReference>
<dbReference type="AlphaFoldDB" id="A0A559J1W5"/>